<dbReference type="Proteomes" id="UP000218775">
    <property type="component" value="Unassembled WGS sequence"/>
</dbReference>
<evidence type="ECO:0000256" key="1">
    <source>
        <dbReference type="ARBA" id="ARBA00022598"/>
    </source>
</evidence>
<dbReference type="NCBIfam" id="NF006828">
    <property type="entry name" value="PRK09350.1"/>
    <property type="match status" value="1"/>
</dbReference>
<dbReference type="SUPFAM" id="SSF55681">
    <property type="entry name" value="Class II aaRS and biotin synthetases"/>
    <property type="match status" value="1"/>
</dbReference>
<reference evidence="6" key="1">
    <citation type="submission" date="2017-08" db="EMBL/GenBank/DDBJ databases">
        <title>A dynamic microbial community with high functional redundancy inhabits the cold, oxic subseafloor aquifer.</title>
        <authorList>
            <person name="Tully B.J."/>
            <person name="Wheat C.G."/>
            <person name="Glazer B.T."/>
            <person name="Huber J.A."/>
        </authorList>
    </citation>
    <scope>NUCLEOTIDE SEQUENCE [LARGE SCALE GENOMIC DNA]</scope>
</reference>
<dbReference type="GO" id="GO:0004824">
    <property type="term" value="F:lysine-tRNA ligase activity"/>
    <property type="evidence" value="ECO:0007669"/>
    <property type="project" value="InterPro"/>
</dbReference>
<dbReference type="PROSITE" id="PS50862">
    <property type="entry name" value="AA_TRNA_LIGASE_II"/>
    <property type="match status" value="1"/>
</dbReference>
<name>A0A2A4X5G5_UNCAE</name>
<evidence type="ECO:0000256" key="2">
    <source>
        <dbReference type="ARBA" id="ARBA00022741"/>
    </source>
</evidence>
<sequence>MSQEFNLNNFNALSKREKLKVRADSLQAIRSFFHQKEVIEVDTFLLGSGVIVDEHIDLMRVDKKSKTPRFLLSSPESGMKQLLCQGSGDIFQLAHVYRKEEQGANHSPVFTMLEWYKTGTDFKNFLEDNFAILALFTQKQNHLITSYSDAFKRYARVDCTASHTEFEKVLTRANIDCSNLKNTHLESLVWSMLIEPKLGRSGFEVIVDYPKSQSALAQIHMEKGKEVAKRFEIYFQGKELANGYLELQESCTYKKRMDAQNMNRKNSGKETYPIDLSLIKALKENPLPACYGIAIGFDRLLMLKTGQTHISSVLPLPLQ</sequence>
<dbReference type="GO" id="GO:0005524">
    <property type="term" value="F:ATP binding"/>
    <property type="evidence" value="ECO:0007669"/>
    <property type="project" value="UniProtKB-KW"/>
</dbReference>
<dbReference type="GO" id="GO:0006430">
    <property type="term" value="P:lysyl-tRNA aminoacylation"/>
    <property type="evidence" value="ECO:0007669"/>
    <property type="project" value="InterPro"/>
</dbReference>
<dbReference type="PANTHER" id="PTHR42918">
    <property type="entry name" value="LYSYL-TRNA SYNTHETASE"/>
    <property type="match status" value="1"/>
</dbReference>
<comment type="caution">
    <text evidence="5">The sequence shown here is derived from an EMBL/GenBank/DDBJ whole genome shotgun (WGS) entry which is preliminary data.</text>
</comment>
<dbReference type="InterPro" id="IPR045864">
    <property type="entry name" value="aa-tRNA-synth_II/BPL/LPL"/>
</dbReference>
<dbReference type="EMBL" id="NVUK01000015">
    <property type="protein sequence ID" value="PCI77541.1"/>
    <property type="molecule type" value="Genomic_DNA"/>
</dbReference>
<organism evidence="5 6">
    <name type="scientific">Aerophobetes bacterium</name>
    <dbReference type="NCBI Taxonomy" id="2030807"/>
    <lineage>
        <taxon>Bacteria</taxon>
        <taxon>Candidatus Aerophobota</taxon>
    </lineage>
</organism>
<dbReference type="GO" id="GO:0005829">
    <property type="term" value="C:cytosol"/>
    <property type="evidence" value="ECO:0007669"/>
    <property type="project" value="TreeGrafter"/>
</dbReference>
<dbReference type="InterPro" id="IPR004525">
    <property type="entry name" value="EpmA"/>
</dbReference>
<evidence type="ECO:0000313" key="5">
    <source>
        <dbReference type="EMBL" id="PCI77541.1"/>
    </source>
</evidence>
<feature type="domain" description="Aminoacyl-transfer RNA synthetases class-II family profile" evidence="4">
    <location>
        <begin position="27"/>
        <end position="315"/>
    </location>
</feature>
<evidence type="ECO:0000313" key="6">
    <source>
        <dbReference type="Proteomes" id="UP000218775"/>
    </source>
</evidence>
<dbReference type="Gene3D" id="3.30.930.10">
    <property type="entry name" value="Bira Bifunctional Protein, Domain 2"/>
    <property type="match status" value="1"/>
</dbReference>
<dbReference type="NCBIfam" id="TIGR00462">
    <property type="entry name" value="genX"/>
    <property type="match status" value="1"/>
</dbReference>
<keyword evidence="1" id="KW-0436">Ligase</keyword>
<dbReference type="PANTHER" id="PTHR42918:SF6">
    <property type="entry name" value="ELONGATION FACTOR P--(R)-BETA-LYSINE LIGASE"/>
    <property type="match status" value="1"/>
</dbReference>
<proteinExistence type="predicted"/>
<dbReference type="GO" id="GO:0000049">
    <property type="term" value="F:tRNA binding"/>
    <property type="evidence" value="ECO:0007669"/>
    <property type="project" value="TreeGrafter"/>
</dbReference>
<dbReference type="InterPro" id="IPR006195">
    <property type="entry name" value="aa-tRNA-synth_II"/>
</dbReference>
<dbReference type="AlphaFoldDB" id="A0A2A4X5G5"/>
<evidence type="ECO:0000256" key="3">
    <source>
        <dbReference type="ARBA" id="ARBA00022840"/>
    </source>
</evidence>
<accession>A0A2A4X5G5</accession>
<protein>
    <recommendedName>
        <fullName evidence="4">Aminoacyl-transfer RNA synthetases class-II family profile domain-containing protein</fullName>
    </recommendedName>
</protein>
<dbReference type="Pfam" id="PF00152">
    <property type="entry name" value="tRNA-synt_2"/>
    <property type="match status" value="1"/>
</dbReference>
<dbReference type="InterPro" id="IPR004364">
    <property type="entry name" value="Aa-tRNA-synt_II"/>
</dbReference>
<keyword evidence="3" id="KW-0067">ATP-binding</keyword>
<evidence type="ECO:0000259" key="4">
    <source>
        <dbReference type="PROSITE" id="PS50862"/>
    </source>
</evidence>
<gene>
    <name evidence="5" type="ORF">COB21_02845</name>
</gene>
<keyword evidence="2" id="KW-0547">Nucleotide-binding</keyword>